<dbReference type="PANTHER" id="PTHR30346">
    <property type="entry name" value="TRANSCRIPTIONAL DUAL REGULATOR HCAR-RELATED"/>
    <property type="match status" value="1"/>
</dbReference>
<comment type="similarity">
    <text evidence="1">Belongs to the LysR transcriptional regulatory family.</text>
</comment>
<evidence type="ECO:0000313" key="8">
    <source>
        <dbReference type="Proteomes" id="UP000248333"/>
    </source>
</evidence>
<dbReference type="PANTHER" id="PTHR30346:SF0">
    <property type="entry name" value="HCA OPERON TRANSCRIPTIONAL ACTIVATOR HCAR"/>
    <property type="match status" value="1"/>
</dbReference>
<dbReference type="Proteomes" id="UP000248333">
    <property type="component" value="Unassembled WGS sequence"/>
</dbReference>
<keyword evidence="4" id="KW-0804">Transcription</keyword>
<keyword evidence="3" id="KW-0238">DNA-binding</keyword>
<dbReference type="EMBL" id="PYBV01000036">
    <property type="protein sequence ID" value="PYC66139.1"/>
    <property type="molecule type" value="Genomic_DNA"/>
</dbReference>
<evidence type="ECO:0000256" key="4">
    <source>
        <dbReference type="ARBA" id="ARBA00023163"/>
    </source>
</evidence>
<organism evidence="7 8">
    <name type="scientific">Micromonospora arborensis</name>
    <dbReference type="NCBI Taxonomy" id="2116518"/>
    <lineage>
        <taxon>Bacteria</taxon>
        <taxon>Bacillati</taxon>
        <taxon>Actinomycetota</taxon>
        <taxon>Actinomycetes</taxon>
        <taxon>Micromonosporales</taxon>
        <taxon>Micromonosporaceae</taxon>
        <taxon>Micromonospora</taxon>
    </lineage>
</organism>
<dbReference type="Gene3D" id="3.40.190.290">
    <property type="match status" value="1"/>
</dbReference>
<evidence type="ECO:0000313" key="7">
    <source>
        <dbReference type="EMBL" id="PYC66139.1"/>
    </source>
</evidence>
<feature type="domain" description="HTH lysR-type" evidence="6">
    <location>
        <begin position="42"/>
        <end position="99"/>
    </location>
</feature>
<evidence type="ECO:0000256" key="5">
    <source>
        <dbReference type="SAM" id="MobiDB-lite"/>
    </source>
</evidence>
<dbReference type="Gene3D" id="1.10.10.10">
    <property type="entry name" value="Winged helix-like DNA-binding domain superfamily/Winged helix DNA-binding domain"/>
    <property type="match status" value="1"/>
</dbReference>
<accession>A0A318ND82</accession>
<dbReference type="Pfam" id="PF03466">
    <property type="entry name" value="LysR_substrate"/>
    <property type="match status" value="1"/>
</dbReference>
<sequence length="363" mass="39961">MRLPRDNRRSGPHPTARTGTGSNNLIPGEPQPLVVHLHNGPVDTEALRSFVRAAELGQLQHAADELGVTQQAVSKRIATLERDLGVRLFTRTARGVELTLDGQALLPHARDVVAGVDRGMAAIRPGSRTLRIDVLGLRTAQAVVLHDYWRSHPETDLDVVTLRVNDPRAAVAAVQAGDIDASFRSVTDPAALPRDVRMIHAFDSPTELLVGPRHPLASARTLTPAQLRRHRIWVPGIAPHSEWADFYDQLATDFDLRIDAAGPNFGNEVLLDILADSADVATLVGSRDRYIWPTNHDLRRIPIVSPTLAYPLSLILPRANPHPGLRAIIDHFASLAPLPATTWRPSWATTPRRREEAVEHHRP</sequence>
<evidence type="ECO:0000259" key="6">
    <source>
        <dbReference type="PROSITE" id="PS50931"/>
    </source>
</evidence>
<dbReference type="Pfam" id="PF00126">
    <property type="entry name" value="HTH_1"/>
    <property type="match status" value="1"/>
</dbReference>
<evidence type="ECO:0000256" key="1">
    <source>
        <dbReference type="ARBA" id="ARBA00009437"/>
    </source>
</evidence>
<dbReference type="PROSITE" id="PS50931">
    <property type="entry name" value="HTH_LYSR"/>
    <property type="match status" value="1"/>
</dbReference>
<keyword evidence="8" id="KW-1185">Reference proteome</keyword>
<evidence type="ECO:0000256" key="2">
    <source>
        <dbReference type="ARBA" id="ARBA00023015"/>
    </source>
</evidence>
<dbReference type="AlphaFoldDB" id="A0A318ND82"/>
<dbReference type="InterPro" id="IPR036390">
    <property type="entry name" value="WH_DNA-bd_sf"/>
</dbReference>
<dbReference type="InterPro" id="IPR036388">
    <property type="entry name" value="WH-like_DNA-bd_sf"/>
</dbReference>
<dbReference type="GO" id="GO:0003700">
    <property type="term" value="F:DNA-binding transcription factor activity"/>
    <property type="evidence" value="ECO:0007669"/>
    <property type="project" value="InterPro"/>
</dbReference>
<dbReference type="InterPro" id="IPR000847">
    <property type="entry name" value="LysR_HTH_N"/>
</dbReference>
<proteinExistence type="inferred from homology"/>
<dbReference type="GO" id="GO:0032993">
    <property type="term" value="C:protein-DNA complex"/>
    <property type="evidence" value="ECO:0007669"/>
    <property type="project" value="TreeGrafter"/>
</dbReference>
<gene>
    <name evidence="7" type="ORF">C7C45_25750</name>
</gene>
<name>A0A318ND82_9ACTN</name>
<comment type="caution">
    <text evidence="7">The sequence shown here is derived from an EMBL/GenBank/DDBJ whole genome shotgun (WGS) entry which is preliminary data.</text>
</comment>
<dbReference type="GO" id="GO:0003677">
    <property type="term" value="F:DNA binding"/>
    <property type="evidence" value="ECO:0007669"/>
    <property type="project" value="UniProtKB-KW"/>
</dbReference>
<evidence type="ECO:0000256" key="3">
    <source>
        <dbReference type="ARBA" id="ARBA00023125"/>
    </source>
</evidence>
<dbReference type="InterPro" id="IPR005119">
    <property type="entry name" value="LysR_subst-bd"/>
</dbReference>
<dbReference type="PRINTS" id="PR00039">
    <property type="entry name" value="HTHLYSR"/>
</dbReference>
<dbReference type="OrthoDB" id="3828349at2"/>
<dbReference type="FunFam" id="1.10.10.10:FF:000001">
    <property type="entry name" value="LysR family transcriptional regulator"/>
    <property type="match status" value="1"/>
</dbReference>
<protein>
    <submittedName>
        <fullName evidence="7">LysR family transcriptional regulator</fullName>
    </submittedName>
</protein>
<feature type="region of interest" description="Disordered" evidence="5">
    <location>
        <begin position="1"/>
        <end position="29"/>
    </location>
</feature>
<dbReference type="SUPFAM" id="SSF53850">
    <property type="entry name" value="Periplasmic binding protein-like II"/>
    <property type="match status" value="1"/>
</dbReference>
<dbReference type="SUPFAM" id="SSF46785">
    <property type="entry name" value="Winged helix' DNA-binding domain"/>
    <property type="match status" value="1"/>
</dbReference>
<reference evidence="7 8" key="1">
    <citation type="submission" date="2018-03" db="EMBL/GenBank/DDBJ databases">
        <title>Bioinformatic expansion and discovery of thiopeptide antibiotics.</title>
        <authorList>
            <person name="Schwalen C.J."/>
            <person name="Hudson G.A."/>
            <person name="Mitchell D.A."/>
        </authorList>
    </citation>
    <scope>NUCLEOTIDE SEQUENCE [LARGE SCALE GENOMIC DNA]</scope>
    <source>
        <strain evidence="7 8">NRRL 8041</strain>
    </source>
</reference>
<keyword evidence="2" id="KW-0805">Transcription regulation</keyword>